<evidence type="ECO:0000256" key="4">
    <source>
        <dbReference type="ARBA" id="ARBA00023167"/>
    </source>
</evidence>
<keyword evidence="2 6" id="KW-0479">Metal-binding</keyword>
<dbReference type="InterPro" id="IPR017714">
    <property type="entry name" value="MethylthioRu-1-P_deHdtase_MtnB"/>
</dbReference>
<keyword evidence="1 6" id="KW-0028">Amino-acid biosynthesis</keyword>
<comment type="catalytic activity">
    <reaction evidence="6">
        <text>5-(methylsulfanyl)-D-ribulose 1-phosphate = 5-methylsulfanyl-2,3-dioxopentyl phosphate + H2O</text>
        <dbReference type="Rhea" id="RHEA:15549"/>
        <dbReference type="ChEBI" id="CHEBI:15377"/>
        <dbReference type="ChEBI" id="CHEBI:58548"/>
        <dbReference type="ChEBI" id="CHEBI:58828"/>
        <dbReference type="EC" id="4.2.1.109"/>
    </reaction>
</comment>
<evidence type="ECO:0000256" key="6">
    <source>
        <dbReference type="HAMAP-Rule" id="MF_01677"/>
    </source>
</evidence>
<comment type="caution">
    <text evidence="8">The sequence shown here is derived from an EMBL/GenBank/DDBJ whole genome shotgun (WGS) entry which is preliminary data.</text>
</comment>
<comment type="function">
    <text evidence="6">Catalyzes the dehydration of methylthioribulose-1-phosphate (MTRu-1-P) into 2,3-diketo-5-methylthiopentyl-1-phosphate (DK-MTP-1-P).</text>
</comment>
<evidence type="ECO:0000259" key="7">
    <source>
        <dbReference type="SMART" id="SM01007"/>
    </source>
</evidence>
<keyword evidence="5 6" id="KW-0456">Lyase</keyword>
<dbReference type="HAMAP" id="MF_01677">
    <property type="entry name" value="Salvage_MtnB"/>
    <property type="match status" value="1"/>
</dbReference>
<proteinExistence type="inferred from homology"/>
<dbReference type="GO" id="GO:0019509">
    <property type="term" value="P:L-methionine salvage from methylthioadenosine"/>
    <property type="evidence" value="ECO:0007669"/>
    <property type="project" value="UniProtKB-UniRule"/>
</dbReference>
<dbReference type="GO" id="GO:0008270">
    <property type="term" value="F:zinc ion binding"/>
    <property type="evidence" value="ECO:0007669"/>
    <property type="project" value="UniProtKB-UniRule"/>
</dbReference>
<feature type="domain" description="Class II aldolase/adducin N-terminal" evidence="7">
    <location>
        <begin position="13"/>
        <end position="199"/>
    </location>
</feature>
<reference evidence="8 9" key="1">
    <citation type="submission" date="2015-06" db="EMBL/GenBank/DDBJ databases">
        <title>Improved classification and identification of acetic acid bacteria using matrix-assisted laser desorption/ionization time-of-flight mass spectrometry; Gluconobacter nephelii and Gluconobacter uchimurae are later heterotypic synonyms of Gluconobacter japonicus and Gluconobacter oxydans, respectively.</title>
        <authorList>
            <person name="Li L."/>
            <person name="Cleenwerck I."/>
            <person name="De Vuyst L."/>
            <person name="Vandamme P."/>
        </authorList>
    </citation>
    <scope>NUCLEOTIDE SEQUENCE [LARGE SCALE GENOMIC DNA]</scope>
    <source>
        <strain evidence="8 9">LMG 1625</strain>
    </source>
</reference>
<evidence type="ECO:0000256" key="3">
    <source>
        <dbReference type="ARBA" id="ARBA00022833"/>
    </source>
</evidence>
<evidence type="ECO:0000256" key="5">
    <source>
        <dbReference type="ARBA" id="ARBA00023239"/>
    </source>
</evidence>
<dbReference type="InterPro" id="IPR036409">
    <property type="entry name" value="Aldolase_II/adducin_N_sf"/>
</dbReference>
<accession>A0A149Q526</accession>
<gene>
    <name evidence="6" type="primary">mtnB</name>
    <name evidence="8" type="ORF">AD928_11090</name>
</gene>
<dbReference type="EMBL" id="LHZA01000154">
    <property type="protein sequence ID" value="KXU92313.1"/>
    <property type="molecule type" value="Genomic_DNA"/>
</dbReference>
<dbReference type="EC" id="4.2.1.109" evidence="6"/>
<comment type="cofactor">
    <cofactor evidence="6">
        <name>Zn(2+)</name>
        <dbReference type="ChEBI" id="CHEBI:29105"/>
    </cofactor>
    <text evidence="6">Binds 1 zinc ion per subunit.</text>
</comment>
<dbReference type="SMART" id="SM01007">
    <property type="entry name" value="Aldolase_II"/>
    <property type="match status" value="1"/>
</dbReference>
<dbReference type="RefSeq" id="WP_062250566.1">
    <property type="nucleotide sequence ID" value="NZ_LHZA01000154.1"/>
</dbReference>
<dbReference type="InterPro" id="IPR050197">
    <property type="entry name" value="Aldolase_class_II_sugar_metab"/>
</dbReference>
<sequence>MSETMTDFARATQDILVAGQRMDARGWVPATAGNISRRLPDGRIAITRSGCHKGFLQAADVITVDDAGKPHRSGDKPSAETLLHCQIYQQDPTAGAVLHGHSVAATVLSMVEKGPALHLADYEVLKVFEGQTTHETSVPVPLFENDQDIARLAQVVAPSFGNMAAGYIIRGHGVYVWGKDMPTALARLEGLEFLLACLLERRKLGL</sequence>
<dbReference type="GO" id="GO:0019323">
    <property type="term" value="P:pentose catabolic process"/>
    <property type="evidence" value="ECO:0007669"/>
    <property type="project" value="TreeGrafter"/>
</dbReference>
<dbReference type="AlphaFoldDB" id="A0A149Q526"/>
<dbReference type="GO" id="GO:0016832">
    <property type="term" value="F:aldehyde-lyase activity"/>
    <property type="evidence" value="ECO:0007669"/>
    <property type="project" value="TreeGrafter"/>
</dbReference>
<comment type="pathway">
    <text evidence="6">Amino-acid biosynthesis; L-methionine biosynthesis via salvage pathway; L-methionine from S-methyl-5-thio-alpha-D-ribose 1-phosphate: step 2/6.</text>
</comment>
<dbReference type="PANTHER" id="PTHR22789">
    <property type="entry name" value="FUCULOSE PHOSPHATE ALDOLASE"/>
    <property type="match status" value="1"/>
</dbReference>
<name>A0A149Q526_9PROT</name>
<organism evidence="8 9">
    <name type="scientific">Acetobacter cerevisiae</name>
    <dbReference type="NCBI Taxonomy" id="178900"/>
    <lineage>
        <taxon>Bacteria</taxon>
        <taxon>Pseudomonadati</taxon>
        <taxon>Pseudomonadota</taxon>
        <taxon>Alphaproteobacteria</taxon>
        <taxon>Acetobacterales</taxon>
        <taxon>Acetobacteraceae</taxon>
        <taxon>Acetobacter</taxon>
    </lineage>
</organism>
<evidence type="ECO:0000256" key="1">
    <source>
        <dbReference type="ARBA" id="ARBA00022605"/>
    </source>
</evidence>
<dbReference type="Pfam" id="PF00596">
    <property type="entry name" value="Aldolase_II"/>
    <property type="match status" value="1"/>
</dbReference>
<protein>
    <recommendedName>
        <fullName evidence="6">Methylthioribulose-1-phosphate dehydratase</fullName>
        <shortName evidence="6">MTRu-1-P dehydratase</shortName>
        <ecNumber evidence="6">4.2.1.109</ecNumber>
    </recommendedName>
</protein>
<comment type="similarity">
    <text evidence="6">Belongs to the aldolase class II family. MtnB subfamily.</text>
</comment>
<dbReference type="UniPathway" id="UPA00904">
    <property type="reaction ID" value="UER00875"/>
</dbReference>
<dbReference type="PATRIC" id="fig|178900.5.peg.1372"/>
<dbReference type="GO" id="GO:0046570">
    <property type="term" value="F:methylthioribulose 1-phosphate dehydratase activity"/>
    <property type="evidence" value="ECO:0007669"/>
    <property type="project" value="UniProtKB-UniRule"/>
</dbReference>
<feature type="binding site" evidence="6">
    <location>
        <position position="99"/>
    </location>
    <ligand>
        <name>Zn(2+)</name>
        <dbReference type="ChEBI" id="CHEBI:29105"/>
    </ligand>
</feature>
<dbReference type="InterPro" id="IPR001303">
    <property type="entry name" value="Aldolase_II/adducin_N"/>
</dbReference>
<dbReference type="SUPFAM" id="SSF53639">
    <property type="entry name" value="AraD/HMP-PK domain-like"/>
    <property type="match status" value="1"/>
</dbReference>
<evidence type="ECO:0000313" key="8">
    <source>
        <dbReference type="EMBL" id="KXU92313.1"/>
    </source>
</evidence>
<keyword evidence="4 6" id="KW-0486">Methionine biosynthesis</keyword>
<feature type="binding site" evidence="6">
    <location>
        <position position="101"/>
    </location>
    <ligand>
        <name>Zn(2+)</name>
        <dbReference type="ChEBI" id="CHEBI:29105"/>
    </ligand>
</feature>
<evidence type="ECO:0000313" key="9">
    <source>
        <dbReference type="Proteomes" id="UP000075473"/>
    </source>
</evidence>
<evidence type="ECO:0000256" key="2">
    <source>
        <dbReference type="ARBA" id="ARBA00022723"/>
    </source>
</evidence>
<dbReference type="NCBIfam" id="NF006672">
    <property type="entry name" value="PRK09220.1"/>
    <property type="match status" value="1"/>
</dbReference>
<dbReference type="PANTHER" id="PTHR22789:SF0">
    <property type="entry name" value="3-OXO-TETRONATE 4-PHOSPHATE DECARBOXYLASE-RELATED"/>
    <property type="match status" value="1"/>
</dbReference>
<dbReference type="Gene3D" id="3.40.225.10">
    <property type="entry name" value="Class II aldolase/adducin N-terminal domain"/>
    <property type="match status" value="1"/>
</dbReference>
<dbReference type="NCBIfam" id="TIGR03328">
    <property type="entry name" value="salvage_mtnB"/>
    <property type="match status" value="1"/>
</dbReference>
<dbReference type="GO" id="GO:0005829">
    <property type="term" value="C:cytosol"/>
    <property type="evidence" value="ECO:0007669"/>
    <property type="project" value="TreeGrafter"/>
</dbReference>
<keyword evidence="3 6" id="KW-0862">Zinc</keyword>
<dbReference type="Proteomes" id="UP000075473">
    <property type="component" value="Unassembled WGS sequence"/>
</dbReference>